<organism evidence="10">
    <name type="scientific">Trepomonas sp. PC1</name>
    <dbReference type="NCBI Taxonomy" id="1076344"/>
    <lineage>
        <taxon>Eukaryota</taxon>
        <taxon>Metamonada</taxon>
        <taxon>Diplomonadida</taxon>
        <taxon>Hexamitidae</taxon>
        <taxon>Hexamitinae</taxon>
        <taxon>Trepomonas</taxon>
    </lineage>
</organism>
<feature type="transmembrane region" description="Helical" evidence="8">
    <location>
        <begin position="262"/>
        <end position="282"/>
    </location>
</feature>
<dbReference type="AlphaFoldDB" id="A0A146K807"/>
<feature type="transmembrane region" description="Helical" evidence="8">
    <location>
        <begin position="391"/>
        <end position="410"/>
    </location>
</feature>
<feature type="transmembrane region" description="Helical" evidence="8">
    <location>
        <begin position="175"/>
        <end position="199"/>
    </location>
</feature>
<proteinExistence type="predicted"/>
<feature type="transmembrane region" description="Helical" evidence="8">
    <location>
        <begin position="333"/>
        <end position="354"/>
    </location>
</feature>
<dbReference type="SUPFAM" id="SSF103473">
    <property type="entry name" value="MFS general substrate transporter"/>
    <property type="match status" value="1"/>
</dbReference>
<reference evidence="10" key="1">
    <citation type="submission" date="2015-07" db="EMBL/GenBank/DDBJ databases">
        <title>Adaptation to a free-living lifestyle via gene acquisitions in the diplomonad Trepomonas sp. PC1.</title>
        <authorList>
            <person name="Xu F."/>
            <person name="Jerlstrom-Hultqvist J."/>
            <person name="Kolisko M."/>
            <person name="Simpson A.G.B."/>
            <person name="Roger A.J."/>
            <person name="Svard S.G."/>
            <person name="Andersson J.O."/>
        </authorList>
    </citation>
    <scope>NUCLEOTIDE SEQUENCE</scope>
    <source>
        <strain evidence="10">PC1</strain>
    </source>
</reference>
<dbReference type="EMBL" id="GDID01004987">
    <property type="protein sequence ID" value="JAP91619.1"/>
    <property type="molecule type" value="Transcribed_RNA"/>
</dbReference>
<feature type="transmembrane region" description="Helical" evidence="8">
    <location>
        <begin position="131"/>
        <end position="154"/>
    </location>
</feature>
<dbReference type="PROSITE" id="PS50850">
    <property type="entry name" value="MFS"/>
    <property type="match status" value="1"/>
</dbReference>
<keyword evidence="6 8" id="KW-0472">Membrane</keyword>
<evidence type="ECO:0000256" key="7">
    <source>
        <dbReference type="SAM" id="MobiDB-lite"/>
    </source>
</evidence>
<sequence>MTEMKKRAKESRMQFQQDLAAVPKLKPSKVILLVGWSLAMSSLDSTIINIALPNIQKDENFVPPGQTIPQSTLQWIVDIYAIAFASCAIPAAKIGDRYGQTIVHRCGVAAFTLFSVLCGVSKFISYKSTPWQYGGFVVLIFARFLQGVAGSFNMSNSMSLSAILVEQKDVAKSMAMNSLAFALATTLGPVVGGLFTTYLGWEYCFFINILLGGVSIVVCWIYLPVTPRFVEDKMDIVGASFVLLGLIQLILGFTFIPPDKDALTLGITLVCSGIGTLIAFIFWEMHHPFAILPKALLQNKKVMYSLIAGLFNFLMLTTVSFQNPFIIQTMHCISAVTTGMLTLVNPVAQIIASFTMQKVSKYFTSLSVKIFASILACSFVITLGFVAPYHIAWTVSVGFFFSASLGFFFVSNNQYIMQSATPDIRGVLGGCMQSFRETGLAVGIALVNLIQDLYMGNSWKGRVPIDNTCSDPLFNQYKDIYFTGVCYTDIGMTCVGMVCMLFGILAGTNTFEAGRIGYPKAKTAEYQKVDEQVALLKDDDSKESKEKEEVKAEIETEKKEEAEVENNEA</sequence>
<feature type="non-terminal residue" evidence="10">
    <location>
        <position position="569"/>
    </location>
</feature>
<feature type="transmembrane region" description="Helical" evidence="8">
    <location>
        <begin position="237"/>
        <end position="256"/>
    </location>
</feature>
<dbReference type="CDD" id="cd17321">
    <property type="entry name" value="MFS_MMR_MDR_like"/>
    <property type="match status" value="1"/>
</dbReference>
<dbReference type="InterPro" id="IPR036259">
    <property type="entry name" value="MFS_trans_sf"/>
</dbReference>
<feature type="domain" description="Major facilitator superfamily (MFS) profile" evidence="9">
    <location>
        <begin position="30"/>
        <end position="511"/>
    </location>
</feature>
<evidence type="ECO:0000313" key="10">
    <source>
        <dbReference type="EMBL" id="JAP91619.1"/>
    </source>
</evidence>
<dbReference type="InterPro" id="IPR020846">
    <property type="entry name" value="MFS_dom"/>
</dbReference>
<dbReference type="GO" id="GO:0022857">
    <property type="term" value="F:transmembrane transporter activity"/>
    <property type="evidence" value="ECO:0007669"/>
    <property type="project" value="InterPro"/>
</dbReference>
<feature type="transmembrane region" description="Helical" evidence="8">
    <location>
        <begin position="106"/>
        <end position="125"/>
    </location>
</feature>
<evidence type="ECO:0000256" key="6">
    <source>
        <dbReference type="ARBA" id="ARBA00023136"/>
    </source>
</evidence>
<evidence type="ECO:0000256" key="5">
    <source>
        <dbReference type="ARBA" id="ARBA00022989"/>
    </source>
</evidence>
<gene>
    <name evidence="10" type="ORF">TPC1_16712</name>
</gene>
<dbReference type="Gene3D" id="1.20.1250.20">
    <property type="entry name" value="MFS general substrate transporter like domains"/>
    <property type="match status" value="1"/>
</dbReference>
<feature type="transmembrane region" description="Helical" evidence="8">
    <location>
        <begin position="30"/>
        <end position="52"/>
    </location>
</feature>
<keyword evidence="3" id="KW-1003">Cell membrane</keyword>
<evidence type="ECO:0000256" key="2">
    <source>
        <dbReference type="ARBA" id="ARBA00022448"/>
    </source>
</evidence>
<dbReference type="Pfam" id="PF07690">
    <property type="entry name" value="MFS_1"/>
    <property type="match status" value="1"/>
</dbReference>
<keyword evidence="4 8" id="KW-0812">Transmembrane</keyword>
<evidence type="ECO:0000256" key="4">
    <source>
        <dbReference type="ARBA" id="ARBA00022692"/>
    </source>
</evidence>
<comment type="subcellular location">
    <subcellularLocation>
        <location evidence="1">Cell membrane</location>
        <topology evidence="1">Multi-pass membrane protein</topology>
    </subcellularLocation>
</comment>
<protein>
    <submittedName>
        <fullName evidence="10">MDR-type permease</fullName>
    </submittedName>
</protein>
<accession>A0A146K807</accession>
<dbReference type="InterPro" id="IPR011701">
    <property type="entry name" value="MFS"/>
</dbReference>
<dbReference type="Gene3D" id="1.20.1720.10">
    <property type="entry name" value="Multidrug resistance protein D"/>
    <property type="match status" value="1"/>
</dbReference>
<evidence type="ECO:0000259" key="9">
    <source>
        <dbReference type="PROSITE" id="PS50850"/>
    </source>
</evidence>
<dbReference type="GO" id="GO:0005886">
    <property type="term" value="C:plasma membrane"/>
    <property type="evidence" value="ECO:0007669"/>
    <property type="project" value="UniProtKB-SubCell"/>
</dbReference>
<feature type="region of interest" description="Disordered" evidence="7">
    <location>
        <begin position="537"/>
        <end position="569"/>
    </location>
</feature>
<name>A0A146K807_9EUKA</name>
<feature type="compositionally biased region" description="Basic and acidic residues" evidence="7">
    <location>
        <begin position="537"/>
        <end position="561"/>
    </location>
</feature>
<feature type="transmembrane region" description="Helical" evidence="8">
    <location>
        <begin position="205"/>
        <end position="225"/>
    </location>
</feature>
<feature type="transmembrane region" description="Helical" evidence="8">
    <location>
        <begin position="72"/>
        <end position="94"/>
    </location>
</feature>
<evidence type="ECO:0000256" key="3">
    <source>
        <dbReference type="ARBA" id="ARBA00022475"/>
    </source>
</evidence>
<keyword evidence="2" id="KW-0813">Transport</keyword>
<feature type="transmembrane region" description="Helical" evidence="8">
    <location>
        <begin position="366"/>
        <end position="385"/>
    </location>
</feature>
<evidence type="ECO:0000256" key="8">
    <source>
        <dbReference type="SAM" id="Phobius"/>
    </source>
</evidence>
<keyword evidence="5 8" id="KW-1133">Transmembrane helix</keyword>
<dbReference type="PANTHER" id="PTHR42718">
    <property type="entry name" value="MAJOR FACILITATOR SUPERFAMILY MULTIDRUG TRANSPORTER MFSC"/>
    <property type="match status" value="1"/>
</dbReference>
<evidence type="ECO:0000256" key="1">
    <source>
        <dbReference type="ARBA" id="ARBA00004651"/>
    </source>
</evidence>
<dbReference type="PANTHER" id="PTHR42718:SF46">
    <property type="entry name" value="BLR6921 PROTEIN"/>
    <property type="match status" value="1"/>
</dbReference>
<feature type="transmembrane region" description="Helical" evidence="8">
    <location>
        <begin position="302"/>
        <end position="321"/>
    </location>
</feature>